<accession>A0A0F9J8W1</accession>
<evidence type="ECO:0000313" key="2">
    <source>
        <dbReference type="EMBL" id="KKM02246.1"/>
    </source>
</evidence>
<name>A0A0F9J8W1_9ZZZZ</name>
<reference evidence="2" key="1">
    <citation type="journal article" date="2015" name="Nature">
        <title>Complex archaea that bridge the gap between prokaryotes and eukaryotes.</title>
        <authorList>
            <person name="Spang A."/>
            <person name="Saw J.H."/>
            <person name="Jorgensen S.L."/>
            <person name="Zaremba-Niedzwiedzka K."/>
            <person name="Martijn J."/>
            <person name="Lind A.E."/>
            <person name="van Eijk R."/>
            <person name="Schleper C."/>
            <person name="Guy L."/>
            <person name="Ettema T.J."/>
        </authorList>
    </citation>
    <scope>NUCLEOTIDE SEQUENCE</scope>
</reference>
<dbReference type="GO" id="GO:0003676">
    <property type="term" value="F:nucleic acid binding"/>
    <property type="evidence" value="ECO:0007669"/>
    <property type="project" value="InterPro"/>
</dbReference>
<dbReference type="GO" id="GO:0008270">
    <property type="term" value="F:zinc ion binding"/>
    <property type="evidence" value="ECO:0007669"/>
    <property type="project" value="InterPro"/>
</dbReference>
<dbReference type="InterPro" id="IPR003615">
    <property type="entry name" value="HNH_nuc"/>
</dbReference>
<sequence>MKKNYINKVSKKQAIELKKRAELKAQLISEYGAVCATCGARGDWRGLSLHHKKFLSRLGETQFDNVELLCYPCHSKLHGIREVTESGK</sequence>
<dbReference type="Gene3D" id="1.10.30.50">
    <property type="match status" value="1"/>
</dbReference>
<gene>
    <name evidence="2" type="ORF">LCGC14_1786340</name>
</gene>
<dbReference type="CDD" id="cd00085">
    <property type="entry name" value="HNHc"/>
    <property type="match status" value="1"/>
</dbReference>
<dbReference type="Pfam" id="PF01844">
    <property type="entry name" value="HNH"/>
    <property type="match status" value="1"/>
</dbReference>
<proteinExistence type="predicted"/>
<dbReference type="GO" id="GO:0004519">
    <property type="term" value="F:endonuclease activity"/>
    <property type="evidence" value="ECO:0007669"/>
    <property type="project" value="InterPro"/>
</dbReference>
<dbReference type="EMBL" id="LAZR01016987">
    <property type="protein sequence ID" value="KKM02246.1"/>
    <property type="molecule type" value="Genomic_DNA"/>
</dbReference>
<dbReference type="SMART" id="SM00507">
    <property type="entry name" value="HNHc"/>
    <property type="match status" value="1"/>
</dbReference>
<dbReference type="AlphaFoldDB" id="A0A0F9J8W1"/>
<feature type="domain" description="HNH nuclease" evidence="1">
    <location>
        <begin position="22"/>
        <end position="75"/>
    </location>
</feature>
<evidence type="ECO:0000259" key="1">
    <source>
        <dbReference type="SMART" id="SM00507"/>
    </source>
</evidence>
<dbReference type="InterPro" id="IPR002711">
    <property type="entry name" value="HNH"/>
</dbReference>
<comment type="caution">
    <text evidence="2">The sequence shown here is derived from an EMBL/GenBank/DDBJ whole genome shotgun (WGS) entry which is preliminary data.</text>
</comment>
<organism evidence="2">
    <name type="scientific">marine sediment metagenome</name>
    <dbReference type="NCBI Taxonomy" id="412755"/>
    <lineage>
        <taxon>unclassified sequences</taxon>
        <taxon>metagenomes</taxon>
        <taxon>ecological metagenomes</taxon>
    </lineage>
</organism>
<protein>
    <recommendedName>
        <fullName evidence="1">HNH nuclease domain-containing protein</fullName>
    </recommendedName>
</protein>